<evidence type="ECO:0000259" key="3">
    <source>
        <dbReference type="Pfam" id="PF13439"/>
    </source>
</evidence>
<evidence type="ECO:0000259" key="2">
    <source>
        <dbReference type="Pfam" id="PF00534"/>
    </source>
</evidence>
<accession>A0A0F9RR70</accession>
<dbReference type="EMBL" id="LAZR01000743">
    <property type="protein sequence ID" value="KKN58980.1"/>
    <property type="molecule type" value="Genomic_DNA"/>
</dbReference>
<feature type="domain" description="Glycosyl transferase family 1" evidence="2">
    <location>
        <begin position="241"/>
        <end position="411"/>
    </location>
</feature>
<gene>
    <name evidence="4" type="ORF">LCGC14_0546550</name>
</gene>
<dbReference type="AlphaFoldDB" id="A0A0F9RR70"/>
<organism evidence="4">
    <name type="scientific">marine sediment metagenome</name>
    <dbReference type="NCBI Taxonomy" id="412755"/>
    <lineage>
        <taxon>unclassified sequences</taxon>
        <taxon>metagenomes</taxon>
        <taxon>ecological metagenomes</taxon>
    </lineage>
</organism>
<name>A0A0F9RR70_9ZZZZ</name>
<evidence type="ECO:0008006" key="5">
    <source>
        <dbReference type="Google" id="ProtNLM"/>
    </source>
</evidence>
<evidence type="ECO:0000313" key="4">
    <source>
        <dbReference type="EMBL" id="KKN58980.1"/>
    </source>
</evidence>
<comment type="caution">
    <text evidence="4">The sequence shown here is derived from an EMBL/GenBank/DDBJ whole genome shotgun (WGS) entry which is preliminary data.</text>
</comment>
<dbReference type="CDD" id="cd03801">
    <property type="entry name" value="GT4_PimA-like"/>
    <property type="match status" value="1"/>
</dbReference>
<dbReference type="InterPro" id="IPR028098">
    <property type="entry name" value="Glyco_trans_4-like_N"/>
</dbReference>
<dbReference type="Gene3D" id="3.40.50.2000">
    <property type="entry name" value="Glycogen Phosphorylase B"/>
    <property type="match status" value="2"/>
</dbReference>
<dbReference type="InterPro" id="IPR001296">
    <property type="entry name" value="Glyco_trans_1"/>
</dbReference>
<proteinExistence type="predicted"/>
<dbReference type="GO" id="GO:0009103">
    <property type="term" value="P:lipopolysaccharide biosynthetic process"/>
    <property type="evidence" value="ECO:0007669"/>
    <property type="project" value="TreeGrafter"/>
</dbReference>
<sequence>MGRIGEEKVNMNILHVLQMSLPYTCGASIRSGYICKYQKEFAKVFVYTTFQYKSDKNMDIIDGIPYFRTNKNISFLLRFYMKLLLRVRKVILKIFNIYLSSRILELPLSFFTKRYVKKIIKIYDIDLIHQYTQSSIGNYCLEVARKLNIPFIYSFRGFSEAGMLTAVNMRRLSDKKTTKFMYKKLKDDETNILKSADYVSTLSELMRNILVKRGISKEKILVIPNSVDHILLKHENNRSLKEKLLLDDYLVIGHFGRLRAYEGIEILLKALGILIYLGKKVKLIIVGDIEKKYLNYLNTVIEDEDLRNNIIFIERVSHTEIKNYYSIVDIIVIPRLNRYECRMVTPLKPLDAMICKKLVIASDLPALRYTITPYVTGLLFKPGDPNDLAFKILEYINYPKMCRGLVNHAYNNVLQNFTWEFVVPKYEEVYSKLISEVKI</sequence>
<dbReference type="GO" id="GO:0016757">
    <property type="term" value="F:glycosyltransferase activity"/>
    <property type="evidence" value="ECO:0007669"/>
    <property type="project" value="InterPro"/>
</dbReference>
<feature type="domain" description="Glycosyltransferase subfamily 4-like N-terminal" evidence="3">
    <location>
        <begin position="104"/>
        <end position="229"/>
    </location>
</feature>
<evidence type="ECO:0000256" key="1">
    <source>
        <dbReference type="ARBA" id="ARBA00022679"/>
    </source>
</evidence>
<protein>
    <recommendedName>
        <fullName evidence="5">Glycosyltransferase subfamily 4-like N-terminal domain-containing protein</fullName>
    </recommendedName>
</protein>
<keyword evidence="1" id="KW-0808">Transferase</keyword>
<dbReference type="Pfam" id="PF13439">
    <property type="entry name" value="Glyco_transf_4"/>
    <property type="match status" value="1"/>
</dbReference>
<reference evidence="4" key="1">
    <citation type="journal article" date="2015" name="Nature">
        <title>Complex archaea that bridge the gap between prokaryotes and eukaryotes.</title>
        <authorList>
            <person name="Spang A."/>
            <person name="Saw J.H."/>
            <person name="Jorgensen S.L."/>
            <person name="Zaremba-Niedzwiedzka K."/>
            <person name="Martijn J."/>
            <person name="Lind A.E."/>
            <person name="van Eijk R."/>
            <person name="Schleper C."/>
            <person name="Guy L."/>
            <person name="Ettema T.J."/>
        </authorList>
    </citation>
    <scope>NUCLEOTIDE SEQUENCE</scope>
</reference>
<dbReference type="PANTHER" id="PTHR46401:SF2">
    <property type="entry name" value="GLYCOSYLTRANSFERASE WBBK-RELATED"/>
    <property type="match status" value="1"/>
</dbReference>
<dbReference type="SUPFAM" id="SSF53756">
    <property type="entry name" value="UDP-Glycosyltransferase/glycogen phosphorylase"/>
    <property type="match status" value="1"/>
</dbReference>
<dbReference type="PANTHER" id="PTHR46401">
    <property type="entry name" value="GLYCOSYLTRANSFERASE WBBK-RELATED"/>
    <property type="match status" value="1"/>
</dbReference>
<dbReference type="Pfam" id="PF00534">
    <property type="entry name" value="Glycos_transf_1"/>
    <property type="match status" value="1"/>
</dbReference>